<name>A0A4R8Q2N4_9PEZI</name>
<dbReference type="Proteomes" id="UP000295083">
    <property type="component" value="Unassembled WGS sequence"/>
</dbReference>
<sequence>MDSSEPQDPFEKSHLLAQGLSRDMQISPGFASQPVAAGKPTHVLSPAVPKQTEALQANNAATQVSEPSPAVIIRDFRSAHPAEQPSTSDS</sequence>
<gene>
    <name evidence="1" type="ORF">C8035_v004215</name>
</gene>
<organism evidence="1 2">
    <name type="scientific">Colletotrichum spinosum</name>
    <dbReference type="NCBI Taxonomy" id="1347390"/>
    <lineage>
        <taxon>Eukaryota</taxon>
        <taxon>Fungi</taxon>
        <taxon>Dikarya</taxon>
        <taxon>Ascomycota</taxon>
        <taxon>Pezizomycotina</taxon>
        <taxon>Sordariomycetes</taxon>
        <taxon>Hypocreomycetidae</taxon>
        <taxon>Glomerellales</taxon>
        <taxon>Glomerellaceae</taxon>
        <taxon>Colletotrichum</taxon>
        <taxon>Colletotrichum orbiculare species complex</taxon>
    </lineage>
</organism>
<reference evidence="1 2" key="1">
    <citation type="submission" date="2018-11" db="EMBL/GenBank/DDBJ databases">
        <title>Genome sequence and assembly of Colletotrichum spinosum.</title>
        <authorList>
            <person name="Gan P."/>
            <person name="Shirasu K."/>
        </authorList>
    </citation>
    <scope>NUCLEOTIDE SEQUENCE [LARGE SCALE GENOMIC DNA]</scope>
    <source>
        <strain evidence="1 2">CBS 515.97</strain>
    </source>
</reference>
<accession>A0A4R8Q2N4</accession>
<comment type="caution">
    <text evidence="1">The sequence shown here is derived from an EMBL/GenBank/DDBJ whole genome shotgun (WGS) entry which is preliminary data.</text>
</comment>
<evidence type="ECO:0000313" key="2">
    <source>
        <dbReference type="Proteomes" id="UP000295083"/>
    </source>
</evidence>
<evidence type="ECO:0000313" key="1">
    <source>
        <dbReference type="EMBL" id="TDZ29744.1"/>
    </source>
</evidence>
<proteinExistence type="predicted"/>
<dbReference type="AlphaFoldDB" id="A0A4R8Q2N4"/>
<protein>
    <submittedName>
        <fullName evidence="1">Uncharacterized protein</fullName>
    </submittedName>
</protein>
<dbReference type="EMBL" id="QAPG01000178">
    <property type="protein sequence ID" value="TDZ29744.1"/>
    <property type="molecule type" value="Genomic_DNA"/>
</dbReference>
<keyword evidence="2" id="KW-1185">Reference proteome</keyword>